<reference evidence="1" key="1">
    <citation type="submission" date="2018-05" db="EMBL/GenBank/DDBJ databases">
        <authorList>
            <person name="Lanie J.A."/>
            <person name="Ng W.-L."/>
            <person name="Kazmierczak K.M."/>
            <person name="Andrzejewski T.M."/>
            <person name="Davidsen T.M."/>
            <person name="Wayne K.J."/>
            <person name="Tettelin H."/>
            <person name="Glass J.I."/>
            <person name="Rusch D."/>
            <person name="Podicherti R."/>
            <person name="Tsui H.-C.T."/>
            <person name="Winkler M.E."/>
        </authorList>
    </citation>
    <scope>NUCLEOTIDE SEQUENCE</scope>
</reference>
<dbReference type="Gene3D" id="3.90.1150.10">
    <property type="entry name" value="Aspartate Aminotransferase, domain 1"/>
    <property type="match status" value="1"/>
</dbReference>
<sequence>NLTTMAGIEGCLRVTIGTADENDRFLQALTQILAGPLEEATDRPATEGV</sequence>
<protein>
    <submittedName>
        <fullName evidence="1">Uncharacterized protein</fullName>
    </submittedName>
</protein>
<organism evidence="1">
    <name type="scientific">marine metagenome</name>
    <dbReference type="NCBI Taxonomy" id="408172"/>
    <lineage>
        <taxon>unclassified sequences</taxon>
        <taxon>metagenomes</taxon>
        <taxon>ecological metagenomes</taxon>
    </lineage>
</organism>
<name>A0A382SLA0_9ZZZZ</name>
<evidence type="ECO:0000313" key="1">
    <source>
        <dbReference type="EMBL" id="SVD10636.1"/>
    </source>
</evidence>
<accession>A0A382SLA0</accession>
<dbReference type="EMBL" id="UINC01129914">
    <property type="protein sequence ID" value="SVD10636.1"/>
    <property type="molecule type" value="Genomic_DNA"/>
</dbReference>
<feature type="non-terminal residue" evidence="1">
    <location>
        <position position="1"/>
    </location>
</feature>
<dbReference type="AlphaFoldDB" id="A0A382SLA0"/>
<proteinExistence type="predicted"/>
<gene>
    <name evidence="1" type="ORF">METZ01_LOCUS363490</name>
</gene>
<dbReference type="InterPro" id="IPR015422">
    <property type="entry name" value="PyrdxlP-dep_Trfase_small"/>
</dbReference>